<keyword evidence="7" id="KW-1185">Reference proteome</keyword>
<evidence type="ECO:0000313" key="7">
    <source>
        <dbReference type="Proteomes" id="UP000183557"/>
    </source>
</evidence>
<reference evidence="7" key="1">
    <citation type="submission" date="2016-10" db="EMBL/GenBank/DDBJ databases">
        <authorList>
            <person name="Varghese N."/>
            <person name="Submissions S."/>
        </authorList>
    </citation>
    <scope>NUCLEOTIDE SEQUENCE [LARGE SCALE GENOMIC DNA]</scope>
    <source>
        <strain evidence="7">CGMCC 1.3704</strain>
    </source>
</reference>
<dbReference type="RefSeq" id="WP_075036444.1">
    <property type="nucleotide sequence ID" value="NZ_FOSB01000005.1"/>
</dbReference>
<dbReference type="PANTHER" id="PTHR39157:SF1">
    <property type="entry name" value="DOXX FAMILY PROTEIN"/>
    <property type="match status" value="1"/>
</dbReference>
<sequence length="169" mass="18556">MMNEMLRNNKVVAAVLTVFRVYLGYAWLTSGIGKVTGGFEVSGFLQGAIGKAEGAHPAVQGWWAVFLEQFAMPNHELFAFLVMWGEVLVGIALILGLFTNLAAFGGILMNFAFLFSGTTSTNPQMVLLTIFLLVAGANAGRYGLDRWVLPMLQKRGFTLKRNQRVLAHQ</sequence>
<dbReference type="Proteomes" id="UP000183557">
    <property type="component" value="Unassembled WGS sequence"/>
</dbReference>
<dbReference type="EMBL" id="FOSB01000005">
    <property type="protein sequence ID" value="SFJ90588.1"/>
    <property type="molecule type" value="Genomic_DNA"/>
</dbReference>
<keyword evidence="3 5" id="KW-1133">Transmembrane helix</keyword>
<dbReference type="Pfam" id="PF07681">
    <property type="entry name" value="DoxX"/>
    <property type="match status" value="1"/>
</dbReference>
<protein>
    <submittedName>
        <fullName evidence="6">Thiosulfate dehydrogenase [quinone] large subunit</fullName>
    </submittedName>
</protein>
<gene>
    <name evidence="6" type="ORF">SAMN04487936_105150</name>
</gene>
<dbReference type="InterPro" id="IPR032808">
    <property type="entry name" value="DoxX"/>
</dbReference>
<feature type="transmembrane region" description="Helical" evidence="5">
    <location>
        <begin position="87"/>
        <end position="113"/>
    </location>
</feature>
<evidence type="ECO:0000256" key="3">
    <source>
        <dbReference type="ARBA" id="ARBA00022989"/>
    </source>
</evidence>
<dbReference type="OrthoDB" id="26941at2"/>
<organism evidence="6 7">
    <name type="scientific">Halobacillus dabanensis</name>
    <dbReference type="NCBI Taxonomy" id="240302"/>
    <lineage>
        <taxon>Bacteria</taxon>
        <taxon>Bacillati</taxon>
        <taxon>Bacillota</taxon>
        <taxon>Bacilli</taxon>
        <taxon>Bacillales</taxon>
        <taxon>Bacillaceae</taxon>
        <taxon>Halobacillus</taxon>
    </lineage>
</organism>
<evidence type="ECO:0000256" key="5">
    <source>
        <dbReference type="SAM" id="Phobius"/>
    </source>
</evidence>
<dbReference type="AlphaFoldDB" id="A0A1I3V548"/>
<dbReference type="GO" id="GO:0016020">
    <property type="term" value="C:membrane"/>
    <property type="evidence" value="ECO:0007669"/>
    <property type="project" value="UniProtKB-SubCell"/>
</dbReference>
<evidence type="ECO:0000256" key="2">
    <source>
        <dbReference type="ARBA" id="ARBA00022692"/>
    </source>
</evidence>
<accession>A0A1I3V548</accession>
<keyword evidence="2 5" id="KW-0812">Transmembrane</keyword>
<comment type="subcellular location">
    <subcellularLocation>
        <location evidence="1">Membrane</location>
        <topology evidence="1">Multi-pass membrane protein</topology>
    </subcellularLocation>
</comment>
<dbReference type="PANTHER" id="PTHR39157">
    <property type="entry name" value="INTEGRAL MEMBRANE PROTEIN-RELATED"/>
    <property type="match status" value="1"/>
</dbReference>
<evidence type="ECO:0000313" key="6">
    <source>
        <dbReference type="EMBL" id="SFJ90588.1"/>
    </source>
</evidence>
<proteinExistence type="predicted"/>
<name>A0A1I3V548_HALDA</name>
<feature type="transmembrane region" description="Helical" evidence="5">
    <location>
        <begin position="125"/>
        <end position="144"/>
    </location>
</feature>
<evidence type="ECO:0000256" key="1">
    <source>
        <dbReference type="ARBA" id="ARBA00004141"/>
    </source>
</evidence>
<keyword evidence="4 5" id="KW-0472">Membrane</keyword>
<evidence type="ECO:0000256" key="4">
    <source>
        <dbReference type="ARBA" id="ARBA00023136"/>
    </source>
</evidence>